<dbReference type="EMBL" id="LVVM01001244">
    <property type="protein sequence ID" value="OJA18923.1"/>
    <property type="molecule type" value="Genomic_DNA"/>
</dbReference>
<reference evidence="2 3" key="1">
    <citation type="submission" date="2016-03" db="EMBL/GenBank/DDBJ databases">
        <title>Comparative genomics of the ectomycorrhizal sister species Rhizopogon vinicolor and Rhizopogon vesiculosus (Basidiomycota: Boletales) reveals a divergence of the mating type B locus.</title>
        <authorList>
            <person name="Mujic A.B."/>
            <person name="Kuo A."/>
            <person name="Tritt A."/>
            <person name="Lipzen A."/>
            <person name="Chen C."/>
            <person name="Johnson J."/>
            <person name="Sharma A."/>
            <person name="Barry K."/>
            <person name="Grigoriev I.V."/>
            <person name="Spatafora J.W."/>
        </authorList>
    </citation>
    <scope>NUCLEOTIDE SEQUENCE [LARGE SCALE GENOMIC DNA]</scope>
    <source>
        <strain evidence="2 3">AM-OR11-056</strain>
    </source>
</reference>
<protein>
    <submittedName>
        <fullName evidence="2">Uncharacterized protein</fullName>
    </submittedName>
</protein>
<feature type="compositionally biased region" description="Acidic residues" evidence="1">
    <location>
        <begin position="99"/>
        <end position="108"/>
    </location>
</feature>
<evidence type="ECO:0000256" key="1">
    <source>
        <dbReference type="SAM" id="MobiDB-lite"/>
    </source>
</evidence>
<keyword evidence="3" id="KW-1185">Reference proteome</keyword>
<comment type="caution">
    <text evidence="2">The sequence shown here is derived from an EMBL/GenBank/DDBJ whole genome shotgun (WGS) entry which is preliminary data.</text>
</comment>
<evidence type="ECO:0000313" key="3">
    <source>
        <dbReference type="Proteomes" id="UP000183567"/>
    </source>
</evidence>
<name>A0A1J8QG48_9AGAM</name>
<accession>A0A1J8QG48</accession>
<feature type="region of interest" description="Disordered" evidence="1">
    <location>
        <begin position="89"/>
        <end position="129"/>
    </location>
</feature>
<evidence type="ECO:0000313" key="2">
    <source>
        <dbReference type="EMBL" id="OJA18923.1"/>
    </source>
</evidence>
<gene>
    <name evidence="2" type="ORF">AZE42_07064</name>
</gene>
<proteinExistence type="predicted"/>
<dbReference type="Proteomes" id="UP000183567">
    <property type="component" value="Unassembled WGS sequence"/>
</dbReference>
<sequence>MSTILSKLSETLKTRGSKRRRAFKLPRSPIQLEINPSTRLPHIRYCGYAVSREWLVQRAEQHCSEESPDRNDKRYEYTATEKAYLRGHSVPPDVWALESDGDEDDELEDQQRTTQERVTPTKITGHAPQ</sequence>
<dbReference type="AlphaFoldDB" id="A0A1J8QG48"/>
<organism evidence="2 3">
    <name type="scientific">Rhizopogon vesiculosus</name>
    <dbReference type="NCBI Taxonomy" id="180088"/>
    <lineage>
        <taxon>Eukaryota</taxon>
        <taxon>Fungi</taxon>
        <taxon>Dikarya</taxon>
        <taxon>Basidiomycota</taxon>
        <taxon>Agaricomycotina</taxon>
        <taxon>Agaricomycetes</taxon>
        <taxon>Agaricomycetidae</taxon>
        <taxon>Boletales</taxon>
        <taxon>Suillineae</taxon>
        <taxon>Rhizopogonaceae</taxon>
        <taxon>Rhizopogon</taxon>
    </lineage>
</organism>